<keyword evidence="2" id="KW-0436">Ligase</keyword>
<dbReference type="EMBL" id="JAQMTU010000021">
    <property type="protein sequence ID" value="MDB9485486.1"/>
    <property type="molecule type" value="Genomic_DNA"/>
</dbReference>
<keyword evidence="1" id="KW-1133">Transmembrane helix</keyword>
<comment type="caution">
    <text evidence="2">The sequence shown here is derived from an EMBL/GenBank/DDBJ whole genome shotgun (WGS) entry which is preliminary data.</text>
</comment>
<protein>
    <submittedName>
        <fullName evidence="2">O-antigen ligase family protein</fullName>
    </submittedName>
</protein>
<name>A0ABT5A2Y6_9CYAN</name>
<keyword evidence="1" id="KW-0812">Transmembrane</keyword>
<feature type="transmembrane region" description="Helical" evidence="1">
    <location>
        <begin position="269"/>
        <end position="288"/>
    </location>
</feature>
<dbReference type="PANTHER" id="PTHR37422">
    <property type="entry name" value="TEICHURONIC ACID BIOSYNTHESIS PROTEIN TUAE"/>
    <property type="match status" value="1"/>
</dbReference>
<feature type="transmembrane region" description="Helical" evidence="1">
    <location>
        <begin position="232"/>
        <end position="263"/>
    </location>
</feature>
<gene>
    <name evidence="2" type="ORF">PN492_02820</name>
</gene>
<feature type="transmembrane region" description="Helical" evidence="1">
    <location>
        <begin position="386"/>
        <end position="405"/>
    </location>
</feature>
<dbReference type="PANTHER" id="PTHR37422:SF13">
    <property type="entry name" value="LIPOPOLYSACCHARIDE BIOSYNTHESIS PROTEIN PA4999-RELATED"/>
    <property type="match status" value="1"/>
</dbReference>
<accession>A0ABT5A2Y6</accession>
<feature type="transmembrane region" description="Helical" evidence="1">
    <location>
        <begin position="37"/>
        <end position="55"/>
    </location>
</feature>
<evidence type="ECO:0000256" key="1">
    <source>
        <dbReference type="SAM" id="Phobius"/>
    </source>
</evidence>
<feature type="transmembrane region" description="Helical" evidence="1">
    <location>
        <begin position="106"/>
        <end position="123"/>
    </location>
</feature>
<feature type="transmembrane region" description="Helical" evidence="1">
    <location>
        <begin position="75"/>
        <end position="94"/>
    </location>
</feature>
<dbReference type="GO" id="GO:0016874">
    <property type="term" value="F:ligase activity"/>
    <property type="evidence" value="ECO:0007669"/>
    <property type="project" value="UniProtKB-KW"/>
</dbReference>
<evidence type="ECO:0000313" key="2">
    <source>
        <dbReference type="EMBL" id="MDB9485486.1"/>
    </source>
</evidence>
<dbReference type="Proteomes" id="UP001212123">
    <property type="component" value="Unassembled WGS sequence"/>
</dbReference>
<keyword evidence="1" id="KW-0472">Membrane</keyword>
<dbReference type="InterPro" id="IPR051533">
    <property type="entry name" value="WaaL-like"/>
</dbReference>
<feature type="transmembrane region" description="Helical" evidence="1">
    <location>
        <begin position="129"/>
        <end position="148"/>
    </location>
</feature>
<feature type="transmembrane region" description="Helical" evidence="1">
    <location>
        <begin position="346"/>
        <end position="365"/>
    </location>
</feature>
<keyword evidence="3" id="KW-1185">Reference proteome</keyword>
<feature type="transmembrane region" description="Helical" evidence="1">
    <location>
        <begin position="411"/>
        <end position="432"/>
    </location>
</feature>
<reference evidence="2 3" key="1">
    <citation type="submission" date="2023-01" db="EMBL/GenBank/DDBJ databases">
        <title>Genomes from the Australian National Cyanobacteria Reference Collection.</title>
        <authorList>
            <person name="Willis A."/>
            <person name="Lee E.M.F."/>
        </authorList>
    </citation>
    <scope>NUCLEOTIDE SEQUENCE [LARGE SCALE GENOMIC DNA]</scope>
    <source>
        <strain evidence="2 3">CS-537/01</strain>
    </source>
</reference>
<feature type="transmembrane region" description="Helical" evidence="1">
    <location>
        <begin position="202"/>
        <end position="220"/>
    </location>
</feature>
<evidence type="ECO:0000313" key="3">
    <source>
        <dbReference type="Proteomes" id="UP001212123"/>
    </source>
</evidence>
<organism evidence="2 3">
    <name type="scientific">Dolichospermum circinale CS-537/01</name>
    <dbReference type="NCBI Taxonomy" id="3021739"/>
    <lineage>
        <taxon>Bacteria</taxon>
        <taxon>Bacillati</taxon>
        <taxon>Cyanobacteriota</taxon>
        <taxon>Cyanophyceae</taxon>
        <taxon>Nostocales</taxon>
        <taxon>Aphanizomenonaceae</taxon>
        <taxon>Dolichospermum</taxon>
        <taxon>Dolichospermum circinale</taxon>
    </lineage>
</organism>
<dbReference type="RefSeq" id="WP_028084064.1">
    <property type="nucleotide sequence ID" value="NZ_JAQMTU010000021.1"/>
</dbReference>
<sequence>MDFVNQLIDFIATPLGLMLLGGGLFILMKANQSNPHLGWLLIAIFGFAASLNKFANEYIKEAPPLVFPLQQIREVGRPLTIILLVLLIFIAFKSKNIWRQKIIPQPIIYLILVQSVIFFKILLYGNVGFAFLSAATFGGLVLMVILGPSRWLQNEENFQLAVWSLAMVGVIFGLANGYQALIDKYAITFIHGWFLGTTGNPHHAAILITATIPAFLFLFFHNEKHSPMKWIWAGFLPLAIFGLFMTASRTGTIVAVVSLLIFFRRRGGNLLQIVLIFAVIAAFVLPSLSPTDLDTSELLSPSSSKLSDLDISTRTWVWGGYWGQFLKYPLFGAPFVGDRLRFGESSWLGVLGSMGLVGAIPMFMFGWSSLQMIFKLNHLSKIRPDFYLKCSFVMSGLLSLLVGGISEAYLLGNLTFSLLAVFLYLVLGNYLIEFAQREYNYSIAQYYDNHKLSFKS</sequence>
<proteinExistence type="predicted"/>
<feature type="transmembrane region" description="Helical" evidence="1">
    <location>
        <begin position="160"/>
        <end position="182"/>
    </location>
</feature>
<feature type="transmembrane region" description="Helical" evidence="1">
    <location>
        <begin position="6"/>
        <end position="28"/>
    </location>
</feature>